<dbReference type="FunFam" id="3.50.50.60:FF:000101">
    <property type="entry name" value="lycopene epsilon cyclase, chloroplastic"/>
    <property type="match status" value="1"/>
</dbReference>
<dbReference type="NCBIfam" id="TIGR01790">
    <property type="entry name" value="carotene-cycl"/>
    <property type="match status" value="1"/>
</dbReference>
<dbReference type="Proteomes" id="UP001314170">
    <property type="component" value="Unassembled WGS sequence"/>
</dbReference>
<keyword evidence="8" id="KW-1133">Transmembrane helix</keyword>
<proteinExistence type="inferred from homology"/>
<sequence length="751" mass="83682">MECVGGGSFGAMAAVLFSCPCPAWRSKTVGVAAQPQSSITTKQSVFNSNKRYRLYQVRSAGRGSSRGMSDSCSSVAVKEAANFADEEDYIKAGGSELVFVQMQQNKAMSQQSKLTDALPPITIGEGEVLDLVVIGCGPAGLALAAESAKLGLSVGLIGPDLPFTNNYGVWEDEFKDLGLEGCIEHVWRDTIVYLDNSDPILIDRAYGRVSRHLLHEELLRRCVESGVSYLSSKVERITEATDGHSLVACEHDIVVPCRLATVASGAASGKLLQYEVGGPRVSVQTAYGVEVEVENNPYDPSLMVFMDYRDYIKQKVPCLEAEYPTFLYAMPMSSTRVFFEETCLASKDAIPFDLLKKKLLSRLETMGIRVLKTYEEEWSYIPVGGSLPNTEQKNLGFGAAASMVHPATGYSVVRSLSEAPNYASVIANILKQDHSKGKLILEGRNANVSMQAWNTLWPLERKRQRAFFLFGLALILQLDIEGIRTFFHTFFRLPNWMWQGFLGSSLSSADLILFAFYMFVIAPNDLRMCLVRHLLSDPTGATMIRTYLTFKGDEDTVVLITYLVSLCLACINVDDFGTRTSKVHAEDQAEEWVKNGHRLQLDKRDELKRQVDRTELEGVTCTSWLKELEVIETESSSIIEDLGYRCGAAMLAELLILFRMSREKDIFYSESIRPYAETIVRKCGGLTLALISIGKANKETEEEWKYAIEVLNRSPSELRGIEDVFALLKFSYDNLDTDALRLCFLLLRSKK</sequence>
<evidence type="ECO:0000256" key="7">
    <source>
        <dbReference type="ARBA" id="ARBA00023235"/>
    </source>
</evidence>
<dbReference type="Gene3D" id="1.10.8.430">
    <property type="entry name" value="Helical domain of apoptotic protease-activating factors"/>
    <property type="match status" value="1"/>
</dbReference>
<feature type="transmembrane region" description="Helical" evidence="8">
    <location>
        <begin position="466"/>
        <end position="487"/>
    </location>
</feature>
<organism evidence="9 10">
    <name type="scientific">Dovyalis caffra</name>
    <dbReference type="NCBI Taxonomy" id="77055"/>
    <lineage>
        <taxon>Eukaryota</taxon>
        <taxon>Viridiplantae</taxon>
        <taxon>Streptophyta</taxon>
        <taxon>Embryophyta</taxon>
        <taxon>Tracheophyta</taxon>
        <taxon>Spermatophyta</taxon>
        <taxon>Magnoliopsida</taxon>
        <taxon>eudicotyledons</taxon>
        <taxon>Gunneridae</taxon>
        <taxon>Pentapetalae</taxon>
        <taxon>rosids</taxon>
        <taxon>fabids</taxon>
        <taxon>Malpighiales</taxon>
        <taxon>Salicaceae</taxon>
        <taxon>Flacourtieae</taxon>
        <taxon>Dovyalis</taxon>
    </lineage>
</organism>
<evidence type="ECO:0000256" key="2">
    <source>
        <dbReference type="ARBA" id="ARBA00004829"/>
    </source>
</evidence>
<evidence type="ECO:0000256" key="1">
    <source>
        <dbReference type="ARBA" id="ARBA00004474"/>
    </source>
</evidence>
<evidence type="ECO:0000256" key="8">
    <source>
        <dbReference type="SAM" id="Phobius"/>
    </source>
</evidence>
<evidence type="ECO:0000256" key="5">
    <source>
        <dbReference type="ARBA" id="ARBA00022746"/>
    </source>
</evidence>
<keyword evidence="6" id="KW-0809">Transit peptide</keyword>
<keyword evidence="8" id="KW-0812">Transmembrane</keyword>
<dbReference type="PANTHER" id="PTHR39757:SF3">
    <property type="entry name" value="LYCOPENE EPSILON CYCLASE, CHLOROPLASTIC"/>
    <property type="match status" value="1"/>
</dbReference>
<dbReference type="InterPro" id="IPR027417">
    <property type="entry name" value="P-loop_NTPase"/>
</dbReference>
<evidence type="ECO:0000256" key="3">
    <source>
        <dbReference type="ARBA" id="ARBA00006599"/>
    </source>
</evidence>
<dbReference type="SUPFAM" id="SSF52540">
    <property type="entry name" value="P-loop containing nucleoside triphosphate hydrolases"/>
    <property type="match status" value="1"/>
</dbReference>
<keyword evidence="5" id="KW-0125">Carotenoid biosynthesis</keyword>
<evidence type="ECO:0008006" key="11">
    <source>
        <dbReference type="Google" id="ProtNLM"/>
    </source>
</evidence>
<dbReference type="InterPro" id="IPR042197">
    <property type="entry name" value="Apaf_helical"/>
</dbReference>
<evidence type="ECO:0000256" key="6">
    <source>
        <dbReference type="ARBA" id="ARBA00022946"/>
    </source>
</evidence>
<dbReference type="GO" id="GO:0016860">
    <property type="term" value="F:intramolecular oxidoreductase activity"/>
    <property type="evidence" value="ECO:0007669"/>
    <property type="project" value="UniProtKB-ARBA"/>
</dbReference>
<evidence type="ECO:0000313" key="10">
    <source>
        <dbReference type="Proteomes" id="UP001314170"/>
    </source>
</evidence>
<accession>A0AAV1SK76</accession>
<comment type="caution">
    <text evidence="9">The sequence shown here is derived from an EMBL/GenBank/DDBJ whole genome shotgun (WGS) entry which is preliminary data.</text>
</comment>
<gene>
    <name evidence="9" type="ORF">DCAF_LOCUS24287</name>
</gene>
<dbReference type="SUPFAM" id="SSF51905">
    <property type="entry name" value="FAD/NAD(P)-binding domain"/>
    <property type="match status" value="1"/>
</dbReference>
<comment type="pathway">
    <text evidence="2">Carotenoid biosynthesis.</text>
</comment>
<name>A0AAV1SK76_9ROSI</name>
<dbReference type="InterPro" id="IPR036188">
    <property type="entry name" value="FAD/NAD-bd_sf"/>
</dbReference>
<dbReference type="InterPro" id="IPR010108">
    <property type="entry name" value="Lycopene_cyclase_b/e"/>
</dbReference>
<keyword evidence="4" id="KW-0934">Plastid</keyword>
<comment type="similarity">
    <text evidence="3">Belongs to the lycopene cyclase family.</text>
</comment>
<reference evidence="9 10" key="1">
    <citation type="submission" date="2024-01" db="EMBL/GenBank/DDBJ databases">
        <authorList>
            <person name="Waweru B."/>
        </authorList>
    </citation>
    <scope>NUCLEOTIDE SEQUENCE [LARGE SCALE GENOMIC DNA]</scope>
</reference>
<dbReference type="EMBL" id="CAWUPB010001194">
    <property type="protein sequence ID" value="CAK7352564.1"/>
    <property type="molecule type" value="Genomic_DNA"/>
</dbReference>
<comment type="subcellular location">
    <subcellularLocation>
        <location evidence="1">Plastid</location>
    </subcellularLocation>
</comment>
<dbReference type="PANTHER" id="PTHR39757">
    <property type="match status" value="1"/>
</dbReference>
<keyword evidence="10" id="KW-1185">Reference proteome</keyword>
<evidence type="ECO:0000256" key="4">
    <source>
        <dbReference type="ARBA" id="ARBA00022640"/>
    </source>
</evidence>
<dbReference type="Pfam" id="PF05834">
    <property type="entry name" value="Lycopene_cycl"/>
    <property type="match status" value="1"/>
</dbReference>
<protein>
    <recommendedName>
        <fullName evidence="11">Lycopene epsilon-cyclase</fullName>
    </recommendedName>
</protein>
<dbReference type="Gene3D" id="3.50.50.60">
    <property type="entry name" value="FAD/NAD(P)-binding domain"/>
    <property type="match status" value="1"/>
</dbReference>
<keyword evidence="8" id="KW-0472">Membrane</keyword>
<keyword evidence="7" id="KW-0413">Isomerase</keyword>
<dbReference type="GO" id="GO:0009536">
    <property type="term" value="C:plastid"/>
    <property type="evidence" value="ECO:0007669"/>
    <property type="project" value="UniProtKB-SubCell"/>
</dbReference>
<feature type="transmembrane region" description="Helical" evidence="8">
    <location>
        <begin position="499"/>
        <end position="522"/>
    </location>
</feature>
<dbReference type="GO" id="GO:0016705">
    <property type="term" value="F:oxidoreductase activity, acting on paired donors, with incorporation or reduction of molecular oxygen"/>
    <property type="evidence" value="ECO:0007669"/>
    <property type="project" value="InterPro"/>
</dbReference>
<dbReference type="GO" id="GO:0016117">
    <property type="term" value="P:carotenoid biosynthetic process"/>
    <property type="evidence" value="ECO:0007669"/>
    <property type="project" value="UniProtKB-KW"/>
</dbReference>
<dbReference type="GO" id="GO:0009975">
    <property type="term" value="F:cyclase activity"/>
    <property type="evidence" value="ECO:0007669"/>
    <property type="project" value="UniProtKB-ARBA"/>
</dbReference>
<evidence type="ECO:0000313" key="9">
    <source>
        <dbReference type="EMBL" id="CAK7352564.1"/>
    </source>
</evidence>
<dbReference type="AlphaFoldDB" id="A0AAV1SK76"/>
<dbReference type="GO" id="GO:0043531">
    <property type="term" value="F:ADP binding"/>
    <property type="evidence" value="ECO:0007669"/>
    <property type="project" value="InterPro"/>
</dbReference>